<dbReference type="AlphaFoldDB" id="A0A6N7R1N5"/>
<reference evidence="6 7" key="1">
    <citation type="submission" date="2019-10" db="EMBL/GenBank/DDBJ databases">
        <title>Gracilibacillus salitolerans sp. nov., a moderate halophile isolated from a saline soil in northwest China.</title>
        <authorList>
            <person name="Gan L."/>
        </authorList>
    </citation>
    <scope>NUCLEOTIDE SEQUENCE [LARGE SCALE GENOMIC DNA]</scope>
    <source>
        <strain evidence="6 7">TP2-8</strain>
    </source>
</reference>
<dbReference type="CDD" id="cd06423">
    <property type="entry name" value="CESA_like"/>
    <property type="match status" value="1"/>
</dbReference>
<feature type="transmembrane region" description="Helical" evidence="4">
    <location>
        <begin position="410"/>
        <end position="428"/>
    </location>
</feature>
<feature type="domain" description="Glycosyltransferase 2-like" evidence="5">
    <location>
        <begin position="44"/>
        <end position="244"/>
    </location>
</feature>
<dbReference type="SUPFAM" id="SSF53448">
    <property type="entry name" value="Nucleotide-diphospho-sugar transferases"/>
    <property type="match status" value="1"/>
</dbReference>
<comment type="similarity">
    <text evidence="1">Belongs to the glycosyltransferase 2 family.</text>
</comment>
<evidence type="ECO:0000256" key="1">
    <source>
        <dbReference type="ARBA" id="ARBA00006739"/>
    </source>
</evidence>
<evidence type="ECO:0000259" key="5">
    <source>
        <dbReference type="Pfam" id="PF00535"/>
    </source>
</evidence>
<evidence type="ECO:0000313" key="6">
    <source>
        <dbReference type="EMBL" id="MRI67612.1"/>
    </source>
</evidence>
<evidence type="ECO:0000313" key="7">
    <source>
        <dbReference type="Proteomes" id="UP000435187"/>
    </source>
</evidence>
<dbReference type="InterPro" id="IPR001173">
    <property type="entry name" value="Glyco_trans_2-like"/>
</dbReference>
<proteinExistence type="inferred from homology"/>
<organism evidence="6 7">
    <name type="scientific">Gracilibacillus thailandensis</name>
    <dbReference type="NCBI Taxonomy" id="563735"/>
    <lineage>
        <taxon>Bacteria</taxon>
        <taxon>Bacillati</taxon>
        <taxon>Bacillota</taxon>
        <taxon>Bacilli</taxon>
        <taxon>Bacillales</taxon>
        <taxon>Bacillaceae</taxon>
        <taxon>Gracilibacillus</taxon>
    </lineage>
</organism>
<dbReference type="RefSeq" id="WP_153836177.1">
    <property type="nucleotide sequence ID" value="NZ_JBHUMW010000068.1"/>
</dbReference>
<name>A0A6N7R1N5_9BACI</name>
<sequence>MLLKITLVLFLFYIFFQLLYILYPLYAVSKKQKATRLNQEKGITVIIPAYNEEKIILNCLEGIVNLQYHNYEIIFVNDGSNDNTLAILKKHLDLRPTFQKLPAVKIPHQEIKDIYHSELFPKIYLIDKVNGGKADALNTGTEYAAKEIVVTLDADSILDPNALNAINTTFADKDIIAAGGMVQIKQGFLGSILKPKPTFKLKGIIRYQIVQYMTAFYLHKLTQAKLNSIIVIAGAFGAFRKQALFDVNGYRKTVGEDMDITLKMHRLIKTNKNYRNSKLAFIPHAICYTECPESFSELYKQRIRWQKAFVDCVFYFKKSFFRQLGFRLSFFFIFESLLLGTLNVFPIMLIPIALIINSNHYMVAVALFSVTIFLSIYQSIVTIIVGERFGIIYSNKHLKKLIVFIPFETITYRLMGLLFVITGTFMYFRNKNSWHVSKRVGNSQHSIPIEVRQDKHAI</sequence>
<keyword evidence="4" id="KW-0812">Transmembrane</keyword>
<feature type="transmembrane region" description="Helical" evidence="4">
    <location>
        <begin position="6"/>
        <end position="26"/>
    </location>
</feature>
<dbReference type="GO" id="GO:0016757">
    <property type="term" value="F:glycosyltransferase activity"/>
    <property type="evidence" value="ECO:0007669"/>
    <property type="project" value="UniProtKB-KW"/>
</dbReference>
<comment type="caution">
    <text evidence="6">The sequence shown here is derived from an EMBL/GenBank/DDBJ whole genome shotgun (WGS) entry which is preliminary data.</text>
</comment>
<keyword evidence="4" id="KW-0472">Membrane</keyword>
<keyword evidence="4" id="KW-1133">Transmembrane helix</keyword>
<dbReference type="PANTHER" id="PTHR43630">
    <property type="entry name" value="POLY-BETA-1,6-N-ACETYL-D-GLUCOSAMINE SYNTHASE"/>
    <property type="match status" value="1"/>
</dbReference>
<feature type="transmembrane region" description="Helical" evidence="4">
    <location>
        <begin position="362"/>
        <end position="389"/>
    </location>
</feature>
<dbReference type="EMBL" id="WJEE01000036">
    <property type="protein sequence ID" value="MRI67612.1"/>
    <property type="molecule type" value="Genomic_DNA"/>
</dbReference>
<gene>
    <name evidence="6" type="ORF">GH885_14915</name>
</gene>
<evidence type="ECO:0000256" key="3">
    <source>
        <dbReference type="ARBA" id="ARBA00022679"/>
    </source>
</evidence>
<dbReference type="Gene3D" id="3.90.550.10">
    <property type="entry name" value="Spore Coat Polysaccharide Biosynthesis Protein SpsA, Chain A"/>
    <property type="match status" value="1"/>
</dbReference>
<accession>A0A6N7R1N5</accession>
<keyword evidence="2" id="KW-0328">Glycosyltransferase</keyword>
<keyword evidence="3 6" id="KW-0808">Transferase</keyword>
<dbReference type="Proteomes" id="UP000435187">
    <property type="component" value="Unassembled WGS sequence"/>
</dbReference>
<dbReference type="InterPro" id="IPR029044">
    <property type="entry name" value="Nucleotide-diphossugar_trans"/>
</dbReference>
<evidence type="ECO:0000256" key="2">
    <source>
        <dbReference type="ARBA" id="ARBA00022676"/>
    </source>
</evidence>
<protein>
    <submittedName>
        <fullName evidence="6">Glycosyltransferase</fullName>
    </submittedName>
</protein>
<feature type="transmembrane region" description="Helical" evidence="4">
    <location>
        <begin position="328"/>
        <end position="356"/>
    </location>
</feature>
<evidence type="ECO:0000256" key="4">
    <source>
        <dbReference type="SAM" id="Phobius"/>
    </source>
</evidence>
<dbReference type="Pfam" id="PF00535">
    <property type="entry name" value="Glycos_transf_2"/>
    <property type="match status" value="1"/>
</dbReference>
<keyword evidence="7" id="KW-1185">Reference proteome</keyword>
<dbReference type="PANTHER" id="PTHR43630:SF1">
    <property type="entry name" value="POLY-BETA-1,6-N-ACETYL-D-GLUCOSAMINE SYNTHASE"/>
    <property type="match status" value="1"/>
</dbReference>